<proteinExistence type="predicted"/>
<dbReference type="Gene3D" id="3.40.50.1820">
    <property type="entry name" value="alpha/beta hydrolase"/>
    <property type="match status" value="1"/>
</dbReference>
<sequence length="499" mass="56168">MQTSRRMRHLAIVTLVRYKLPEVQPQLVIDQEGHNRSIIKFNFESMDELSFRARFAVSVFNPKRFRRDRATATPVIRNISVGHVGTKDDGPIISKNSIVVASGRGIDTRGDGIHVMQACRQVLPFPNKARPPFWQLTYSVHDFVSRPPASPISRTAPRIDVLREPRLHQTFQYKSRPGGRLKSHRVGFAEYGVLNGGHPTFVIGGHGCMRLVGVVFEELALRYDVVIQLADHLGIERFSLIGQSVGSVYALSIVHKYPSRVLSPTFLISPWVSTHVAKTFKWTRRLPAALVTRTISLAMDVMWMFNRSMPSKERPSESDNNEASSPRTSNTSTSSGSSKKSNFSEMSTASSLTTLTEEEDDLLASLDQDAIDLPTDFPPHRPLRHVVRPRHMSLYLAMNKLRMAEPYSAGQLGDVLVALEKYHSFGFSYRDIRMAVSAVWGDKDGLIPQRAIDSFANSLHDVRLKILDGEGHDLVWKEGVMEWTLRGIAERRKASAKMR</sequence>
<evidence type="ECO:0000313" key="4">
    <source>
        <dbReference type="Proteomes" id="UP000605846"/>
    </source>
</evidence>
<dbReference type="InterPro" id="IPR050471">
    <property type="entry name" value="AB_hydrolase"/>
</dbReference>
<evidence type="ECO:0000256" key="1">
    <source>
        <dbReference type="SAM" id="MobiDB-lite"/>
    </source>
</evidence>
<feature type="compositionally biased region" description="Low complexity" evidence="1">
    <location>
        <begin position="324"/>
        <end position="345"/>
    </location>
</feature>
<accession>A0A8H7BVJ5</accession>
<reference evidence="3" key="1">
    <citation type="submission" date="2020-01" db="EMBL/GenBank/DDBJ databases">
        <title>Genome Sequencing of Three Apophysomyces-Like Fungal Strains Confirms a Novel Fungal Genus in the Mucoromycota with divergent Burkholderia-like Endosymbiotic Bacteria.</title>
        <authorList>
            <person name="Stajich J.E."/>
            <person name="Macias A.M."/>
            <person name="Carter-House D."/>
            <person name="Lovett B."/>
            <person name="Kasson L.R."/>
            <person name="Berry K."/>
            <person name="Grigoriev I."/>
            <person name="Chang Y."/>
            <person name="Spatafora J."/>
            <person name="Kasson M.T."/>
        </authorList>
    </citation>
    <scope>NUCLEOTIDE SEQUENCE</scope>
    <source>
        <strain evidence="3">NRRL A-21654</strain>
    </source>
</reference>
<dbReference type="OrthoDB" id="435520at2759"/>
<dbReference type="PANTHER" id="PTHR43433:SF10">
    <property type="entry name" value="AB HYDROLASE-1 DOMAIN-CONTAINING PROTEIN"/>
    <property type="match status" value="1"/>
</dbReference>
<dbReference type="Pfam" id="PF00561">
    <property type="entry name" value="Abhydrolase_1"/>
    <property type="match status" value="1"/>
</dbReference>
<dbReference type="Proteomes" id="UP000605846">
    <property type="component" value="Unassembled WGS sequence"/>
</dbReference>
<dbReference type="PANTHER" id="PTHR43433">
    <property type="entry name" value="HYDROLASE, ALPHA/BETA FOLD FAMILY PROTEIN"/>
    <property type="match status" value="1"/>
</dbReference>
<dbReference type="EMBL" id="JABAYA010000022">
    <property type="protein sequence ID" value="KAF7729766.1"/>
    <property type="molecule type" value="Genomic_DNA"/>
</dbReference>
<protein>
    <recommendedName>
        <fullName evidence="2">AB hydrolase-1 domain-containing protein</fullName>
    </recommendedName>
</protein>
<evidence type="ECO:0000313" key="3">
    <source>
        <dbReference type="EMBL" id="KAF7729766.1"/>
    </source>
</evidence>
<feature type="region of interest" description="Disordered" evidence="1">
    <location>
        <begin position="310"/>
        <end position="345"/>
    </location>
</feature>
<gene>
    <name evidence="3" type="ORF">EC973_003844</name>
</gene>
<dbReference type="SUPFAM" id="SSF53474">
    <property type="entry name" value="alpha/beta-Hydrolases"/>
    <property type="match status" value="1"/>
</dbReference>
<dbReference type="AlphaFoldDB" id="A0A8H7BVJ5"/>
<comment type="caution">
    <text evidence="3">The sequence shown here is derived from an EMBL/GenBank/DDBJ whole genome shotgun (WGS) entry which is preliminary data.</text>
</comment>
<keyword evidence="4" id="KW-1185">Reference proteome</keyword>
<dbReference type="InterPro" id="IPR029058">
    <property type="entry name" value="AB_hydrolase_fold"/>
</dbReference>
<dbReference type="InterPro" id="IPR000073">
    <property type="entry name" value="AB_hydrolase_1"/>
</dbReference>
<name>A0A8H7BVJ5_9FUNG</name>
<evidence type="ECO:0000259" key="2">
    <source>
        <dbReference type="Pfam" id="PF00561"/>
    </source>
</evidence>
<organism evidence="3 4">
    <name type="scientific">Apophysomyces ossiformis</name>
    <dbReference type="NCBI Taxonomy" id="679940"/>
    <lineage>
        <taxon>Eukaryota</taxon>
        <taxon>Fungi</taxon>
        <taxon>Fungi incertae sedis</taxon>
        <taxon>Mucoromycota</taxon>
        <taxon>Mucoromycotina</taxon>
        <taxon>Mucoromycetes</taxon>
        <taxon>Mucorales</taxon>
        <taxon>Mucorineae</taxon>
        <taxon>Mucoraceae</taxon>
        <taxon>Apophysomyces</taxon>
    </lineage>
</organism>
<feature type="domain" description="AB hydrolase-1" evidence="2">
    <location>
        <begin position="218"/>
        <end position="477"/>
    </location>
</feature>